<dbReference type="NCBIfam" id="NF038403">
    <property type="entry name" value="perm_prefix_1"/>
    <property type="match status" value="1"/>
</dbReference>
<comment type="subcellular location">
    <subcellularLocation>
        <location evidence="1">Membrane</location>
        <topology evidence="1">Multi-pass membrane protein</topology>
    </subcellularLocation>
</comment>
<evidence type="ECO:0000256" key="3">
    <source>
        <dbReference type="ARBA" id="ARBA00022960"/>
    </source>
</evidence>
<dbReference type="Proteomes" id="UP000036932">
    <property type="component" value="Unassembled WGS sequence"/>
</dbReference>
<feature type="transmembrane region" description="Helical" evidence="6">
    <location>
        <begin position="115"/>
        <end position="134"/>
    </location>
</feature>
<organism evidence="7 8">
    <name type="scientific">Paenibacillus solani</name>
    <dbReference type="NCBI Taxonomy" id="1705565"/>
    <lineage>
        <taxon>Bacteria</taxon>
        <taxon>Bacillati</taxon>
        <taxon>Bacillota</taxon>
        <taxon>Bacilli</taxon>
        <taxon>Bacillales</taxon>
        <taxon>Paenibacillaceae</taxon>
        <taxon>Paenibacillus</taxon>
    </lineage>
</organism>
<keyword evidence="5 6" id="KW-0472">Membrane</keyword>
<keyword evidence="3" id="KW-0133">Cell shape</keyword>
<dbReference type="PANTHER" id="PTHR30474">
    <property type="entry name" value="CELL CYCLE PROTEIN"/>
    <property type="match status" value="1"/>
</dbReference>
<evidence type="ECO:0000313" key="7">
    <source>
        <dbReference type="EMBL" id="KOR76688.1"/>
    </source>
</evidence>
<dbReference type="GO" id="GO:0015648">
    <property type="term" value="F:lipid-linked peptidoglycan transporter activity"/>
    <property type="evidence" value="ECO:0007669"/>
    <property type="project" value="TreeGrafter"/>
</dbReference>
<evidence type="ECO:0000256" key="5">
    <source>
        <dbReference type="ARBA" id="ARBA00023136"/>
    </source>
</evidence>
<feature type="transmembrane region" description="Helical" evidence="6">
    <location>
        <begin position="328"/>
        <end position="350"/>
    </location>
</feature>
<feature type="transmembrane region" description="Helical" evidence="6">
    <location>
        <begin position="291"/>
        <end position="308"/>
    </location>
</feature>
<evidence type="ECO:0000256" key="1">
    <source>
        <dbReference type="ARBA" id="ARBA00004141"/>
    </source>
</evidence>
<dbReference type="OrthoDB" id="2192428at2"/>
<reference evidence="8" key="1">
    <citation type="submission" date="2015-08" db="EMBL/GenBank/DDBJ databases">
        <title>Genome sequencing project for genomic taxonomy and phylogenomics of Bacillus-like bacteria.</title>
        <authorList>
            <person name="Liu B."/>
            <person name="Wang J."/>
            <person name="Zhu Y."/>
            <person name="Liu G."/>
            <person name="Chen Q."/>
            <person name="Chen Z."/>
            <person name="Lan J."/>
            <person name="Che J."/>
            <person name="Ge C."/>
            <person name="Shi H."/>
            <person name="Pan Z."/>
            <person name="Liu X."/>
        </authorList>
    </citation>
    <scope>NUCLEOTIDE SEQUENCE [LARGE SCALE GENOMIC DNA]</scope>
    <source>
        <strain evidence="8">FJAT-22460</strain>
    </source>
</reference>
<feature type="transmembrane region" description="Helical" evidence="6">
    <location>
        <begin position="146"/>
        <end position="165"/>
    </location>
</feature>
<keyword evidence="7" id="KW-0132">Cell division</keyword>
<gene>
    <name evidence="7" type="ORF">AM231_22330</name>
</gene>
<feature type="transmembrane region" description="Helical" evidence="6">
    <location>
        <begin position="371"/>
        <end position="393"/>
    </location>
</feature>
<dbReference type="InterPro" id="IPR001182">
    <property type="entry name" value="FtsW/RodA"/>
</dbReference>
<dbReference type="GO" id="GO:0051301">
    <property type="term" value="P:cell division"/>
    <property type="evidence" value="ECO:0007669"/>
    <property type="project" value="UniProtKB-KW"/>
</dbReference>
<keyword evidence="4 6" id="KW-1133">Transmembrane helix</keyword>
<dbReference type="AlphaFoldDB" id="A0A0M1N3F6"/>
<evidence type="ECO:0000256" key="6">
    <source>
        <dbReference type="SAM" id="Phobius"/>
    </source>
</evidence>
<accession>A0A0M1N3F6</accession>
<dbReference type="PANTHER" id="PTHR30474:SF1">
    <property type="entry name" value="PEPTIDOGLYCAN GLYCOSYLTRANSFERASE MRDB"/>
    <property type="match status" value="1"/>
</dbReference>
<evidence type="ECO:0000313" key="8">
    <source>
        <dbReference type="Proteomes" id="UP000036932"/>
    </source>
</evidence>
<keyword evidence="7" id="KW-0131">Cell cycle</keyword>
<comment type="caution">
    <text evidence="7">The sequence shown here is derived from an EMBL/GenBank/DDBJ whole genome shotgun (WGS) entry which is preliminary data.</text>
</comment>
<feature type="transmembrane region" description="Helical" evidence="6">
    <location>
        <begin position="217"/>
        <end position="241"/>
    </location>
</feature>
<proteinExistence type="predicted"/>
<dbReference type="GO" id="GO:0005886">
    <property type="term" value="C:plasma membrane"/>
    <property type="evidence" value="ECO:0007669"/>
    <property type="project" value="TreeGrafter"/>
</dbReference>
<evidence type="ECO:0000256" key="2">
    <source>
        <dbReference type="ARBA" id="ARBA00022692"/>
    </source>
</evidence>
<dbReference type="RefSeq" id="WP_054404579.1">
    <property type="nucleotide sequence ID" value="NZ_LIUT01000006.1"/>
</dbReference>
<feature type="transmembrane region" description="Helical" evidence="6">
    <location>
        <begin position="399"/>
        <end position="421"/>
    </location>
</feature>
<feature type="transmembrane region" description="Helical" evidence="6">
    <location>
        <begin position="253"/>
        <end position="270"/>
    </location>
</feature>
<dbReference type="Pfam" id="PF01098">
    <property type="entry name" value="FTSW_RODA_SPOVE"/>
    <property type="match status" value="1"/>
</dbReference>
<feature type="transmembrane region" description="Helical" evidence="6">
    <location>
        <begin position="177"/>
        <end position="196"/>
    </location>
</feature>
<dbReference type="EMBL" id="LIUT01000006">
    <property type="protein sequence ID" value="KOR76688.1"/>
    <property type="molecule type" value="Genomic_DNA"/>
</dbReference>
<dbReference type="GO" id="GO:0032153">
    <property type="term" value="C:cell division site"/>
    <property type="evidence" value="ECO:0007669"/>
    <property type="project" value="TreeGrafter"/>
</dbReference>
<protein>
    <submittedName>
        <fullName evidence="7">Cell division protein</fullName>
    </submittedName>
</protein>
<keyword evidence="2 6" id="KW-0812">Transmembrane</keyword>
<name>A0A0M1N3F6_9BACL</name>
<sequence>MRPVEEYKVVQDFLSLVCKQVRARAMHPEIREELLGHIEERTELLMLEGNAEEPAVQEAVKQMGAPEEIGKSLHLAHRPQLDWKLLVLLVLLSMIGLFGALSVDYAGTERLSGLFIKKLVYFGIGLIFLIGLYFLDYRKLKKYSGVLFFITLCLMARTEFAGTITNGANLYLDFGPIMIPMLGTVSVFLLLLAGAGMKPASQWGQWEGVLQILYRGVLPVFLYGWSDSMVYLFVYVFGFLVLTWTSKKNVKQFAALTVLPFLGLAYILFTKRFYLMWRLEGLTDREGDGGYFMRVIADAISSAGWFGQGFAAPNPGIPYVYSDSIYPYLIYCFGWLFGIAVGMVVLLFLVRMWNISNVLHDSYGKNIVTGVIVVLGLRLLLPILMGLGVVPIVSLDLPFISYGGFNHMMDFAIVGLLLSIYRRKNMIPSGMGEAASMKEVA</sequence>
<dbReference type="InterPro" id="IPR047928">
    <property type="entry name" value="Perm_prefix_1"/>
</dbReference>
<dbReference type="GO" id="GO:0008360">
    <property type="term" value="P:regulation of cell shape"/>
    <property type="evidence" value="ECO:0007669"/>
    <property type="project" value="UniProtKB-KW"/>
</dbReference>
<dbReference type="PATRIC" id="fig|1705565.3.peg.587"/>
<keyword evidence="8" id="KW-1185">Reference proteome</keyword>
<evidence type="ECO:0000256" key="4">
    <source>
        <dbReference type="ARBA" id="ARBA00022989"/>
    </source>
</evidence>
<feature type="transmembrane region" description="Helical" evidence="6">
    <location>
        <begin position="85"/>
        <end position="103"/>
    </location>
</feature>